<dbReference type="CDD" id="cd02966">
    <property type="entry name" value="TlpA_like_family"/>
    <property type="match status" value="1"/>
</dbReference>
<dbReference type="GO" id="GO:0016491">
    <property type="term" value="F:oxidoreductase activity"/>
    <property type="evidence" value="ECO:0007669"/>
    <property type="project" value="InterPro"/>
</dbReference>
<dbReference type="PANTHER" id="PTHR42852">
    <property type="entry name" value="THIOL:DISULFIDE INTERCHANGE PROTEIN DSBE"/>
    <property type="match status" value="1"/>
</dbReference>
<sequence length="375" mass="41991">MKKLILLCLVAVNAFAQNLPVEIQIKLTHKEAKGKVYLEQLNDRGFAEKKDSVEIKAEPFLFKTQIEEPGIYQLNIGNEQLIGLLLDGGEKINVVADGIVDDDKAAKAVIDGSPTMKVFQELQSDHIVFTNKVREIDTKFKSTSNESSRQKLRDQYLNLLKEHNQNILDKVKSLGTSSAGILAANNFLDASVSGEYQAELAEKLMAEKNSSKLAMVFVQQVNKSRMGVPGVPAPDFALKDLNGKEVRLSDLRGKTVILDFWATWCGPCIMSFPGMKKAMEKFKDREDVAFVYINTFERVPAENTNSYVDNFVKRRGFEFLQTVMDVGNQVAFLYGVESIPTKFFIDKEGKFLHVSRGFAGSDEAVVEEISQWLAQ</sequence>
<dbReference type="InterPro" id="IPR000866">
    <property type="entry name" value="AhpC/TSA"/>
</dbReference>
<evidence type="ECO:0000313" key="4">
    <source>
        <dbReference type="Proteomes" id="UP000007435"/>
    </source>
</evidence>
<dbReference type="HOGENOM" id="CLU_042529_1_0_10"/>
<feature type="chain" id="PRO_5003188584" evidence="1">
    <location>
        <begin position="17"/>
        <end position="375"/>
    </location>
</feature>
<protein>
    <submittedName>
        <fullName evidence="3">Alkyl hydroperoxide reductase/ Thiol specific antioxidant/ Mal allergen</fullName>
    </submittedName>
</protein>
<dbReference type="Gene3D" id="3.40.30.10">
    <property type="entry name" value="Glutaredoxin"/>
    <property type="match status" value="1"/>
</dbReference>
<dbReference type="STRING" id="649349.Lbys_1719"/>
<dbReference type="PANTHER" id="PTHR42852:SF17">
    <property type="entry name" value="THIOREDOXIN-LIKE PROTEIN HI_1115"/>
    <property type="match status" value="1"/>
</dbReference>
<dbReference type="InterPro" id="IPR025380">
    <property type="entry name" value="DUF4369"/>
</dbReference>
<dbReference type="Pfam" id="PF00578">
    <property type="entry name" value="AhpC-TSA"/>
    <property type="match status" value="1"/>
</dbReference>
<dbReference type="Proteomes" id="UP000007435">
    <property type="component" value="Chromosome"/>
</dbReference>
<evidence type="ECO:0000259" key="2">
    <source>
        <dbReference type="PROSITE" id="PS51352"/>
    </source>
</evidence>
<dbReference type="InterPro" id="IPR050553">
    <property type="entry name" value="Thioredoxin_ResA/DsbE_sf"/>
</dbReference>
<dbReference type="InterPro" id="IPR013766">
    <property type="entry name" value="Thioredoxin_domain"/>
</dbReference>
<keyword evidence="4" id="KW-1185">Reference proteome</keyword>
<dbReference type="InterPro" id="IPR036249">
    <property type="entry name" value="Thioredoxin-like_sf"/>
</dbReference>
<organism evidence="3 4">
    <name type="scientific">Leadbetterella byssophila (strain DSM 17132 / JCM 16389 / KACC 11308 / NBRC 106382 / 4M15)</name>
    <dbReference type="NCBI Taxonomy" id="649349"/>
    <lineage>
        <taxon>Bacteria</taxon>
        <taxon>Pseudomonadati</taxon>
        <taxon>Bacteroidota</taxon>
        <taxon>Cytophagia</taxon>
        <taxon>Cytophagales</taxon>
        <taxon>Leadbetterellaceae</taxon>
        <taxon>Leadbetterella</taxon>
    </lineage>
</organism>
<dbReference type="Pfam" id="PF14289">
    <property type="entry name" value="DUF4369"/>
    <property type="match status" value="1"/>
</dbReference>
<keyword evidence="1" id="KW-0732">Signal</keyword>
<accession>E4RZK2</accession>
<dbReference type="OrthoDB" id="6399635at2"/>
<feature type="signal peptide" evidence="1">
    <location>
        <begin position="1"/>
        <end position="16"/>
    </location>
</feature>
<dbReference type="AlphaFoldDB" id="E4RZK2"/>
<evidence type="ECO:0000256" key="1">
    <source>
        <dbReference type="SAM" id="SignalP"/>
    </source>
</evidence>
<feature type="domain" description="Thioredoxin" evidence="2">
    <location>
        <begin position="227"/>
        <end position="375"/>
    </location>
</feature>
<dbReference type="RefSeq" id="WP_013408475.1">
    <property type="nucleotide sequence ID" value="NC_014655.1"/>
</dbReference>
<gene>
    <name evidence="3" type="ordered locus">Lbys_1719</name>
</gene>
<dbReference type="KEGG" id="lby:Lbys_1719"/>
<dbReference type="GO" id="GO:0016209">
    <property type="term" value="F:antioxidant activity"/>
    <property type="evidence" value="ECO:0007669"/>
    <property type="project" value="InterPro"/>
</dbReference>
<dbReference type="SUPFAM" id="SSF52833">
    <property type="entry name" value="Thioredoxin-like"/>
    <property type="match status" value="1"/>
</dbReference>
<dbReference type="EMBL" id="CP002305">
    <property type="protein sequence ID" value="ADQ17426.1"/>
    <property type="molecule type" value="Genomic_DNA"/>
</dbReference>
<proteinExistence type="predicted"/>
<evidence type="ECO:0000313" key="3">
    <source>
        <dbReference type="EMBL" id="ADQ17426.1"/>
    </source>
</evidence>
<dbReference type="eggNOG" id="COG0526">
    <property type="taxonomic scope" value="Bacteria"/>
</dbReference>
<name>E4RZK2_LEAB4</name>
<reference evidence="3 4" key="2">
    <citation type="journal article" date="2011" name="Stand. Genomic Sci.">
        <title>Complete genome sequence of Leadbetterella byssophila type strain (4M15).</title>
        <authorList>
            <person name="Abt B."/>
            <person name="Teshima H."/>
            <person name="Lucas S."/>
            <person name="Lapidus A."/>
            <person name="Del Rio T.G."/>
            <person name="Nolan M."/>
            <person name="Tice H."/>
            <person name="Cheng J.F."/>
            <person name="Pitluck S."/>
            <person name="Liolios K."/>
            <person name="Pagani I."/>
            <person name="Ivanova N."/>
            <person name="Mavromatis K."/>
            <person name="Pati A."/>
            <person name="Tapia R."/>
            <person name="Han C."/>
            <person name="Goodwin L."/>
            <person name="Chen A."/>
            <person name="Palaniappan K."/>
            <person name="Land M."/>
            <person name="Hauser L."/>
            <person name="Chang Y.J."/>
            <person name="Jeffries C.D."/>
            <person name="Rohde M."/>
            <person name="Goker M."/>
            <person name="Tindall B.J."/>
            <person name="Detter J.C."/>
            <person name="Woyke T."/>
            <person name="Bristow J."/>
            <person name="Eisen J.A."/>
            <person name="Markowitz V."/>
            <person name="Hugenholtz P."/>
            <person name="Klenk H.P."/>
            <person name="Kyrpides N.C."/>
        </authorList>
    </citation>
    <scope>NUCLEOTIDE SEQUENCE [LARGE SCALE GENOMIC DNA]</scope>
    <source>
        <strain evidence="4">DSM 17132 / JCM 16389 / KACC 11308 / NBRC 106382 / 4M15</strain>
    </source>
</reference>
<reference key="1">
    <citation type="submission" date="2010-11" db="EMBL/GenBank/DDBJ databases">
        <title>The complete genome of Leadbetterella byssophila DSM 17132.</title>
        <authorList>
            <consortium name="US DOE Joint Genome Institute (JGI-PGF)"/>
            <person name="Lucas S."/>
            <person name="Copeland A."/>
            <person name="Lapidus A."/>
            <person name="Glavina del Rio T."/>
            <person name="Dalin E."/>
            <person name="Tice H."/>
            <person name="Bruce D."/>
            <person name="Goodwin L."/>
            <person name="Pitluck S."/>
            <person name="Kyrpides N."/>
            <person name="Mavromatis K."/>
            <person name="Ivanova N."/>
            <person name="Teshima H."/>
            <person name="Brettin T."/>
            <person name="Detter J.C."/>
            <person name="Han C."/>
            <person name="Tapia R."/>
            <person name="Land M."/>
            <person name="Hauser L."/>
            <person name="Markowitz V."/>
            <person name="Cheng J.-F."/>
            <person name="Hugenholtz P."/>
            <person name="Woyke T."/>
            <person name="Wu D."/>
            <person name="Tindall B."/>
            <person name="Pomrenke H.G."/>
            <person name="Brambilla E."/>
            <person name="Klenk H.-P."/>
            <person name="Eisen J.A."/>
        </authorList>
    </citation>
    <scope>NUCLEOTIDE SEQUENCE [LARGE SCALE GENOMIC DNA]</scope>
    <source>
        <strain>DSM 17132</strain>
    </source>
</reference>
<dbReference type="PROSITE" id="PS51352">
    <property type="entry name" value="THIOREDOXIN_2"/>
    <property type="match status" value="1"/>
</dbReference>